<evidence type="ECO:0000313" key="2">
    <source>
        <dbReference type="Proteomes" id="UP000078492"/>
    </source>
</evidence>
<reference evidence="1 2" key="1">
    <citation type="submission" date="2015-09" db="EMBL/GenBank/DDBJ databases">
        <title>Trachymyrmex cornetzi WGS genome.</title>
        <authorList>
            <person name="Nygaard S."/>
            <person name="Hu H."/>
            <person name="Boomsma J."/>
            <person name="Zhang G."/>
        </authorList>
    </citation>
    <scope>NUCLEOTIDE SEQUENCE [LARGE SCALE GENOMIC DNA]</scope>
    <source>
        <strain evidence="1">Tcor2-1</strain>
        <tissue evidence="1">Whole body</tissue>
    </source>
</reference>
<sequence>MQSNKIKLNNIAIGDNIILPRAVWRAFIERRADIERFVQSNAPSSLSVQDLVIEIVKMRDANVVKLTLRDTCLYMKPSTVLFMFKLEHCVENVYSELCQYTHTVNGKFKSI</sequence>
<protein>
    <submittedName>
        <fullName evidence="1">Uncharacterized protein</fullName>
    </submittedName>
</protein>
<keyword evidence="2" id="KW-1185">Reference proteome</keyword>
<organism evidence="1 2">
    <name type="scientific">Trachymyrmex cornetzi</name>
    <dbReference type="NCBI Taxonomy" id="471704"/>
    <lineage>
        <taxon>Eukaryota</taxon>
        <taxon>Metazoa</taxon>
        <taxon>Ecdysozoa</taxon>
        <taxon>Arthropoda</taxon>
        <taxon>Hexapoda</taxon>
        <taxon>Insecta</taxon>
        <taxon>Pterygota</taxon>
        <taxon>Neoptera</taxon>
        <taxon>Endopterygota</taxon>
        <taxon>Hymenoptera</taxon>
        <taxon>Apocrita</taxon>
        <taxon>Aculeata</taxon>
        <taxon>Formicoidea</taxon>
        <taxon>Formicidae</taxon>
        <taxon>Myrmicinae</taxon>
        <taxon>Trachymyrmex</taxon>
    </lineage>
</organism>
<dbReference type="EMBL" id="KQ979324">
    <property type="protein sequence ID" value="KYN21925.1"/>
    <property type="molecule type" value="Genomic_DNA"/>
</dbReference>
<proteinExistence type="predicted"/>
<evidence type="ECO:0000313" key="1">
    <source>
        <dbReference type="EMBL" id="KYN21925.1"/>
    </source>
</evidence>
<accession>A0A151JA35</accession>
<dbReference type="Proteomes" id="UP000078492">
    <property type="component" value="Unassembled WGS sequence"/>
</dbReference>
<gene>
    <name evidence="1" type="ORF">ALC57_05691</name>
</gene>
<dbReference type="AlphaFoldDB" id="A0A151JA35"/>
<name>A0A151JA35_9HYME</name>